<dbReference type="EMBL" id="NAJQ01000043">
    <property type="protein sequence ID" value="TKA81952.1"/>
    <property type="molecule type" value="Genomic_DNA"/>
</dbReference>
<evidence type="ECO:0000313" key="3">
    <source>
        <dbReference type="Proteomes" id="UP000309340"/>
    </source>
</evidence>
<feature type="compositionally biased region" description="Basic and acidic residues" evidence="1">
    <location>
        <begin position="89"/>
        <end position="104"/>
    </location>
</feature>
<comment type="caution">
    <text evidence="2">The sequence shown here is derived from an EMBL/GenBank/DDBJ whole genome shotgun (WGS) entry which is preliminary data.</text>
</comment>
<organism evidence="2 3">
    <name type="scientific">Friedmanniomyces simplex</name>
    <dbReference type="NCBI Taxonomy" id="329884"/>
    <lineage>
        <taxon>Eukaryota</taxon>
        <taxon>Fungi</taxon>
        <taxon>Dikarya</taxon>
        <taxon>Ascomycota</taxon>
        <taxon>Pezizomycotina</taxon>
        <taxon>Dothideomycetes</taxon>
        <taxon>Dothideomycetidae</taxon>
        <taxon>Mycosphaerellales</taxon>
        <taxon>Teratosphaeriaceae</taxon>
        <taxon>Friedmanniomyces</taxon>
    </lineage>
</organism>
<gene>
    <name evidence="2" type="ORF">B0A55_01918</name>
</gene>
<keyword evidence="3" id="KW-1185">Reference proteome</keyword>
<proteinExistence type="predicted"/>
<feature type="compositionally biased region" description="Low complexity" evidence="1">
    <location>
        <begin position="52"/>
        <end position="66"/>
    </location>
</feature>
<name>A0A4U0XVP5_9PEZI</name>
<evidence type="ECO:0000256" key="1">
    <source>
        <dbReference type="SAM" id="MobiDB-lite"/>
    </source>
</evidence>
<dbReference type="OrthoDB" id="3599883at2759"/>
<dbReference type="AlphaFoldDB" id="A0A4U0XVP5"/>
<evidence type="ECO:0000313" key="2">
    <source>
        <dbReference type="EMBL" id="TKA81952.1"/>
    </source>
</evidence>
<reference evidence="2 3" key="1">
    <citation type="submission" date="2017-03" db="EMBL/GenBank/DDBJ databases">
        <title>Genomes of endolithic fungi from Antarctica.</title>
        <authorList>
            <person name="Coleine C."/>
            <person name="Masonjones S."/>
            <person name="Stajich J.E."/>
        </authorList>
    </citation>
    <scope>NUCLEOTIDE SEQUENCE [LARGE SCALE GENOMIC DNA]</scope>
    <source>
        <strain evidence="2 3">CCFEE 5184</strain>
    </source>
</reference>
<dbReference type="Proteomes" id="UP000309340">
    <property type="component" value="Unassembled WGS sequence"/>
</dbReference>
<feature type="compositionally biased region" description="Basic and acidic residues" evidence="1">
    <location>
        <begin position="124"/>
        <end position="135"/>
    </location>
</feature>
<sequence>MPRPLSLTFSDLSIDDATSIEEADDQNLGDRFAADRRYGVVDASALPSLIHSPSSSVASTASVSAPRPLPSRHNKSYSAGSILSVDLVTPHEHTGARSTPHTEGEASSSATLVPCLSGDARGLPYDDRAARRESGEAQSSAKQLFSHEAVKAPPVHAIDFARRV</sequence>
<protein>
    <submittedName>
        <fullName evidence="2">Uncharacterized protein</fullName>
    </submittedName>
</protein>
<feature type="region of interest" description="Disordered" evidence="1">
    <location>
        <begin position="51"/>
        <end position="148"/>
    </location>
</feature>
<accession>A0A4U0XVP5</accession>